<keyword evidence="3" id="KW-1185">Reference proteome</keyword>
<evidence type="ECO:0000259" key="1">
    <source>
        <dbReference type="Pfam" id="PF10988"/>
    </source>
</evidence>
<protein>
    <submittedName>
        <fullName evidence="2">DUF2807 domain-containing protein</fullName>
    </submittedName>
</protein>
<organism evidence="2 3">
    <name type="scientific">Plebeiibacterium marinum</name>
    <dbReference type="NCBI Taxonomy" id="2992111"/>
    <lineage>
        <taxon>Bacteria</taxon>
        <taxon>Pseudomonadati</taxon>
        <taxon>Bacteroidota</taxon>
        <taxon>Bacteroidia</taxon>
        <taxon>Marinilabiliales</taxon>
        <taxon>Marinilabiliaceae</taxon>
        <taxon>Plebeiibacterium</taxon>
    </lineage>
</organism>
<evidence type="ECO:0000313" key="2">
    <source>
        <dbReference type="EMBL" id="MCW3806919.1"/>
    </source>
</evidence>
<dbReference type="Gene3D" id="2.160.20.120">
    <property type="match status" value="1"/>
</dbReference>
<comment type="caution">
    <text evidence="2">The sequence shown here is derived from an EMBL/GenBank/DDBJ whole genome shotgun (WGS) entry which is preliminary data.</text>
</comment>
<dbReference type="RefSeq" id="WP_301200824.1">
    <property type="nucleotide sequence ID" value="NZ_JAPDPI010000032.1"/>
</dbReference>
<sequence length="250" mass="28010">MRKSNIAIIFISIILFVSCDYIEILTAKGNIEQKQINTGSIKQVVVDASCKLILTNEQDETINIEGVDYLVEGFSFTNNDGVLKIDHEHHLLQKSKLVQVRIPAQLLNRITVNTPAQVLSEETIHLQNLSLVFNGRAQYSEAWLKIDCNKLHLAAYGYDNMGTFEFSGKAAEASFVLEGTILVEALKLECNKVNVTHKSIDDCMVNVKDRLDVKSYSAGNTYYYGSPEILFEHFDLPDMESSGGVIKLEE</sequence>
<feature type="domain" description="Putative auto-transporter adhesin head GIN" evidence="1">
    <location>
        <begin position="43"/>
        <end position="227"/>
    </location>
</feature>
<accession>A0AAE3SL02</accession>
<dbReference type="EMBL" id="JAPDPI010000032">
    <property type="protein sequence ID" value="MCW3806919.1"/>
    <property type="molecule type" value="Genomic_DNA"/>
</dbReference>
<dbReference type="Pfam" id="PF10988">
    <property type="entry name" value="DUF2807"/>
    <property type="match status" value="1"/>
</dbReference>
<dbReference type="PROSITE" id="PS51257">
    <property type="entry name" value="PROKAR_LIPOPROTEIN"/>
    <property type="match status" value="1"/>
</dbReference>
<dbReference type="Proteomes" id="UP001207408">
    <property type="component" value="Unassembled WGS sequence"/>
</dbReference>
<proteinExistence type="predicted"/>
<dbReference type="InterPro" id="IPR021255">
    <property type="entry name" value="DUF2807"/>
</dbReference>
<evidence type="ECO:0000313" key="3">
    <source>
        <dbReference type="Proteomes" id="UP001207408"/>
    </source>
</evidence>
<reference evidence="2" key="1">
    <citation type="submission" date="2022-10" db="EMBL/GenBank/DDBJ databases">
        <authorList>
            <person name="Yu W.X."/>
        </authorList>
    </citation>
    <scope>NUCLEOTIDE SEQUENCE</scope>
    <source>
        <strain evidence="2">D04</strain>
    </source>
</reference>
<name>A0AAE3SL02_9BACT</name>
<gene>
    <name evidence="2" type="ORF">OM074_14885</name>
</gene>
<dbReference type="AlphaFoldDB" id="A0AAE3SL02"/>